<dbReference type="RefSeq" id="WP_276624188.1">
    <property type="nucleotide sequence ID" value="NZ_DUIH01000009.1"/>
</dbReference>
<organism evidence="2 3">
    <name type="scientific">Methermicoccus shengliensis</name>
    <dbReference type="NCBI Taxonomy" id="660064"/>
    <lineage>
        <taxon>Archaea</taxon>
        <taxon>Methanobacteriati</taxon>
        <taxon>Methanobacteriota</taxon>
        <taxon>Stenosarchaea group</taxon>
        <taxon>Methanomicrobia</taxon>
        <taxon>Methanosarcinales</taxon>
        <taxon>Methermicoccaceae</taxon>
        <taxon>Methermicoccus</taxon>
    </lineage>
</organism>
<evidence type="ECO:0000256" key="1">
    <source>
        <dbReference type="SAM" id="Phobius"/>
    </source>
</evidence>
<evidence type="ECO:0000313" key="2">
    <source>
        <dbReference type="EMBL" id="HIH69438.1"/>
    </source>
</evidence>
<protein>
    <submittedName>
        <fullName evidence="2">Uncharacterized protein</fullName>
    </submittedName>
</protein>
<evidence type="ECO:0000313" key="3">
    <source>
        <dbReference type="Proteomes" id="UP000600363"/>
    </source>
</evidence>
<reference evidence="2" key="1">
    <citation type="journal article" date="2020" name="bioRxiv">
        <title>A rank-normalized archaeal taxonomy based on genome phylogeny resolves widespread incomplete and uneven classifications.</title>
        <authorList>
            <person name="Rinke C."/>
            <person name="Chuvochina M."/>
            <person name="Mussig A.J."/>
            <person name="Chaumeil P.-A."/>
            <person name="Waite D.W."/>
            <person name="Whitman W.B."/>
            <person name="Parks D.H."/>
            <person name="Hugenholtz P."/>
        </authorList>
    </citation>
    <scope>NUCLEOTIDE SEQUENCE</scope>
    <source>
        <strain evidence="2">UBA12518</strain>
    </source>
</reference>
<feature type="transmembrane region" description="Helical" evidence="1">
    <location>
        <begin position="7"/>
        <end position="25"/>
    </location>
</feature>
<accession>A0A832VX53</accession>
<comment type="caution">
    <text evidence="2">The sequence shown here is derived from an EMBL/GenBank/DDBJ whole genome shotgun (WGS) entry which is preliminary data.</text>
</comment>
<gene>
    <name evidence="2" type="ORF">HA299_02275</name>
</gene>
<keyword evidence="1" id="KW-0812">Transmembrane</keyword>
<keyword evidence="1" id="KW-0472">Membrane</keyword>
<dbReference type="AlphaFoldDB" id="A0A832VX53"/>
<sequence length="106" mass="12199">MMDLKNYIFSAVMVVSAFVLTHTWLTRFGPSDSVIVVSAMLMVGALAGMILSIEMRLRRMEQDMEKRHSSMKFALDSIEESLSTQMVKMVERTNQAMEELSKRVYR</sequence>
<name>A0A832VX53_9EURY</name>
<keyword evidence="1" id="KW-1133">Transmembrane helix</keyword>
<feature type="transmembrane region" description="Helical" evidence="1">
    <location>
        <begin position="37"/>
        <end position="57"/>
    </location>
</feature>
<proteinExistence type="predicted"/>
<dbReference type="Proteomes" id="UP000600363">
    <property type="component" value="Unassembled WGS sequence"/>
</dbReference>
<dbReference type="EMBL" id="DUIH01000009">
    <property type="protein sequence ID" value="HIH69438.1"/>
    <property type="molecule type" value="Genomic_DNA"/>
</dbReference>